<dbReference type="Proteomes" id="UP001357733">
    <property type="component" value="Unassembled WGS sequence"/>
</dbReference>
<dbReference type="RefSeq" id="WP_324618802.1">
    <property type="nucleotide sequence ID" value="NZ_JAYKOT010000001.1"/>
</dbReference>
<comment type="caution">
    <text evidence="1">The sequence shown here is derived from an EMBL/GenBank/DDBJ whole genome shotgun (WGS) entry which is preliminary data.</text>
</comment>
<organism evidence="1 2">
    <name type="scientific">Citroniella saccharovorans</name>
    <dbReference type="NCBI Taxonomy" id="2053367"/>
    <lineage>
        <taxon>Bacteria</taxon>
        <taxon>Bacillati</taxon>
        <taxon>Bacillota</taxon>
        <taxon>Tissierellia</taxon>
        <taxon>Tissierellales</taxon>
        <taxon>Peptoniphilaceae</taxon>
        <taxon>Citroniella</taxon>
    </lineage>
</organism>
<dbReference type="GO" id="GO:0033969">
    <property type="term" value="F:gamma-glutamyl-gamma-aminobutyrate hydrolase activity"/>
    <property type="evidence" value="ECO:0007669"/>
    <property type="project" value="TreeGrafter"/>
</dbReference>
<keyword evidence="1" id="KW-0378">Hydrolase</keyword>
<dbReference type="AlphaFoldDB" id="A0AAW9MRM2"/>
<dbReference type="GO" id="GO:0005829">
    <property type="term" value="C:cytosol"/>
    <property type="evidence" value="ECO:0007669"/>
    <property type="project" value="TreeGrafter"/>
</dbReference>
<dbReference type="Gene3D" id="3.40.50.880">
    <property type="match status" value="1"/>
</dbReference>
<sequence>MNKILISCSYSFGDKEDIVRIDNAYTNAVLNAGALPLPIGIEEDEEKVNSYLDLSDGLILSGGIDICPLMYDDYVVTEMDFHDKRDLFEARLFEGAIKRNLPILAICRGLQLVNVLRGGSLYQDLVKSGFTESIHTKKEKDPFIDEVYHYVYINKDSLLYKILGKEKLRVNSIHHQAVKNLGEGIAINCKSPDGIVEGFELKDYKKFLATQFHPERLHLEEDFNKIFKSFLGGYGE</sequence>
<dbReference type="Pfam" id="PF07722">
    <property type="entry name" value="Peptidase_C26"/>
    <property type="match status" value="1"/>
</dbReference>
<keyword evidence="2" id="KW-1185">Reference proteome</keyword>
<dbReference type="GO" id="GO:0006598">
    <property type="term" value="P:polyamine catabolic process"/>
    <property type="evidence" value="ECO:0007669"/>
    <property type="project" value="TreeGrafter"/>
</dbReference>
<dbReference type="InterPro" id="IPR029062">
    <property type="entry name" value="Class_I_gatase-like"/>
</dbReference>
<protein>
    <submittedName>
        <fullName evidence="1">Gamma-glutamyl-gamma-aminobutyrate hydrolase family protein</fullName>
    </submittedName>
</protein>
<dbReference type="EMBL" id="JAYKOT010000001">
    <property type="protein sequence ID" value="MEB3428771.1"/>
    <property type="molecule type" value="Genomic_DNA"/>
</dbReference>
<accession>A0AAW9MRM2</accession>
<reference evidence="1 2" key="1">
    <citation type="submission" date="2024-01" db="EMBL/GenBank/DDBJ databases">
        <title>Complete genome sequence of Citroniella saccharovorans strain M6.X9, isolated from human fecal sample.</title>
        <authorList>
            <person name="Cheng G."/>
            <person name="Westerholm M."/>
            <person name="Schnurer A."/>
        </authorList>
    </citation>
    <scope>NUCLEOTIDE SEQUENCE [LARGE SCALE GENOMIC DNA]</scope>
    <source>
        <strain evidence="1 2">DSM 29873</strain>
    </source>
</reference>
<dbReference type="CDD" id="cd01745">
    <property type="entry name" value="GATase1_2"/>
    <property type="match status" value="1"/>
</dbReference>
<dbReference type="PANTHER" id="PTHR43235:SF1">
    <property type="entry name" value="GLUTAMINE AMIDOTRANSFERASE PB2B2.05-RELATED"/>
    <property type="match status" value="1"/>
</dbReference>
<dbReference type="InterPro" id="IPR011697">
    <property type="entry name" value="Peptidase_C26"/>
</dbReference>
<proteinExistence type="predicted"/>
<dbReference type="SUPFAM" id="SSF52317">
    <property type="entry name" value="Class I glutamine amidotransferase-like"/>
    <property type="match status" value="1"/>
</dbReference>
<dbReference type="InterPro" id="IPR044668">
    <property type="entry name" value="PuuD-like"/>
</dbReference>
<gene>
    <name evidence="1" type="ORF">VLK81_01825</name>
</gene>
<dbReference type="PANTHER" id="PTHR43235">
    <property type="entry name" value="GLUTAMINE AMIDOTRANSFERASE PB2B2.05-RELATED"/>
    <property type="match status" value="1"/>
</dbReference>
<evidence type="ECO:0000313" key="1">
    <source>
        <dbReference type="EMBL" id="MEB3428771.1"/>
    </source>
</evidence>
<evidence type="ECO:0000313" key="2">
    <source>
        <dbReference type="Proteomes" id="UP001357733"/>
    </source>
</evidence>
<dbReference type="PROSITE" id="PS51273">
    <property type="entry name" value="GATASE_TYPE_1"/>
    <property type="match status" value="1"/>
</dbReference>
<name>A0AAW9MRM2_9FIRM</name>